<keyword evidence="2" id="KW-0813">Transport</keyword>
<organism evidence="13 14">
    <name type="scientific">Banduia mediterranea</name>
    <dbReference type="NCBI Taxonomy" id="3075609"/>
    <lineage>
        <taxon>Bacteria</taxon>
        <taxon>Pseudomonadati</taxon>
        <taxon>Pseudomonadota</taxon>
        <taxon>Gammaproteobacteria</taxon>
        <taxon>Nevskiales</taxon>
        <taxon>Algiphilaceae</taxon>
        <taxon>Banduia</taxon>
    </lineage>
</organism>
<evidence type="ECO:0000313" key="14">
    <source>
        <dbReference type="Proteomes" id="UP001254608"/>
    </source>
</evidence>
<proteinExistence type="predicted"/>
<evidence type="ECO:0000256" key="8">
    <source>
        <dbReference type="ARBA" id="ARBA00023237"/>
    </source>
</evidence>
<keyword evidence="11" id="KW-0732">Signal</keyword>
<evidence type="ECO:0000256" key="10">
    <source>
        <dbReference type="SAM" id="MobiDB-lite"/>
    </source>
</evidence>
<dbReference type="PRINTS" id="PR01021">
    <property type="entry name" value="OMPADOMAIN"/>
</dbReference>
<dbReference type="InterPro" id="IPR006665">
    <property type="entry name" value="OmpA-like"/>
</dbReference>
<protein>
    <submittedName>
        <fullName evidence="13">OmpA family protein</fullName>
    </submittedName>
</protein>
<evidence type="ECO:0000256" key="3">
    <source>
        <dbReference type="ARBA" id="ARBA00022452"/>
    </source>
</evidence>
<feature type="chain" id="PRO_5047297680" evidence="11">
    <location>
        <begin position="22"/>
        <end position="403"/>
    </location>
</feature>
<comment type="subcellular location">
    <subcellularLocation>
        <location evidence="1">Cell outer membrane</location>
        <topology evidence="1">Multi-pass membrane protein</topology>
    </subcellularLocation>
</comment>
<dbReference type="SUPFAM" id="SSF103088">
    <property type="entry name" value="OmpA-like"/>
    <property type="match status" value="1"/>
</dbReference>
<dbReference type="Gene3D" id="3.30.1330.60">
    <property type="entry name" value="OmpA-like domain"/>
    <property type="match status" value="1"/>
</dbReference>
<dbReference type="InterPro" id="IPR050330">
    <property type="entry name" value="Bact_OuterMem_StrucFunc"/>
</dbReference>
<dbReference type="PANTHER" id="PTHR30329">
    <property type="entry name" value="STATOR ELEMENT OF FLAGELLAR MOTOR COMPLEX"/>
    <property type="match status" value="1"/>
</dbReference>
<evidence type="ECO:0000256" key="1">
    <source>
        <dbReference type="ARBA" id="ARBA00004571"/>
    </source>
</evidence>
<keyword evidence="3" id="KW-1134">Transmembrane beta strand</keyword>
<dbReference type="PROSITE" id="PS51123">
    <property type="entry name" value="OMPA_2"/>
    <property type="match status" value="1"/>
</dbReference>
<dbReference type="Pfam" id="PF00691">
    <property type="entry name" value="OmpA"/>
    <property type="match status" value="1"/>
</dbReference>
<evidence type="ECO:0000256" key="2">
    <source>
        <dbReference type="ARBA" id="ARBA00022448"/>
    </source>
</evidence>
<dbReference type="InterPro" id="IPR006664">
    <property type="entry name" value="OMP_bac"/>
</dbReference>
<dbReference type="InterPro" id="IPR028974">
    <property type="entry name" value="TSP_type-3_rpt"/>
</dbReference>
<keyword evidence="5" id="KW-0406">Ion transport</keyword>
<keyword evidence="4" id="KW-0812">Transmembrane</keyword>
<feature type="region of interest" description="Disordered" evidence="10">
    <location>
        <begin position="370"/>
        <end position="389"/>
    </location>
</feature>
<dbReference type="Proteomes" id="UP001254608">
    <property type="component" value="Unassembled WGS sequence"/>
</dbReference>
<keyword evidence="7 9" id="KW-0472">Membrane</keyword>
<keyword evidence="6" id="KW-0626">Porin</keyword>
<evidence type="ECO:0000256" key="9">
    <source>
        <dbReference type="PROSITE-ProRule" id="PRU00473"/>
    </source>
</evidence>
<dbReference type="SUPFAM" id="SSF56925">
    <property type="entry name" value="OMPA-like"/>
    <property type="match status" value="1"/>
</dbReference>
<evidence type="ECO:0000256" key="6">
    <source>
        <dbReference type="ARBA" id="ARBA00023114"/>
    </source>
</evidence>
<dbReference type="Gene3D" id="2.40.160.20">
    <property type="match status" value="1"/>
</dbReference>
<evidence type="ECO:0000259" key="12">
    <source>
        <dbReference type="PROSITE" id="PS51123"/>
    </source>
</evidence>
<feature type="signal peptide" evidence="11">
    <location>
        <begin position="1"/>
        <end position="21"/>
    </location>
</feature>
<dbReference type="SUPFAM" id="SSF103647">
    <property type="entry name" value="TSP type-3 repeat"/>
    <property type="match status" value="1"/>
</dbReference>
<feature type="domain" description="OmpA-like" evidence="12">
    <location>
        <begin position="287"/>
        <end position="403"/>
    </location>
</feature>
<accession>A0ABU2WM27</accession>
<dbReference type="RefSeq" id="WP_311366350.1">
    <property type="nucleotide sequence ID" value="NZ_JAVRIC010000030.1"/>
</dbReference>
<evidence type="ECO:0000313" key="13">
    <source>
        <dbReference type="EMBL" id="MDT0498938.1"/>
    </source>
</evidence>
<dbReference type="EMBL" id="JAVRIC010000030">
    <property type="protein sequence ID" value="MDT0498938.1"/>
    <property type="molecule type" value="Genomic_DNA"/>
</dbReference>
<evidence type="ECO:0000256" key="5">
    <source>
        <dbReference type="ARBA" id="ARBA00023065"/>
    </source>
</evidence>
<keyword evidence="8" id="KW-0998">Cell outer membrane</keyword>
<comment type="caution">
    <text evidence="13">The sequence shown here is derived from an EMBL/GenBank/DDBJ whole genome shotgun (WGS) entry which is preliminary data.</text>
</comment>
<evidence type="ECO:0000256" key="7">
    <source>
        <dbReference type="ARBA" id="ARBA00023136"/>
    </source>
</evidence>
<name>A0ABU2WM27_9GAMM</name>
<dbReference type="InterPro" id="IPR036737">
    <property type="entry name" value="OmpA-like_sf"/>
</dbReference>
<reference evidence="13 14" key="1">
    <citation type="submission" date="2023-09" db="EMBL/GenBank/DDBJ databases">
        <authorList>
            <person name="Rey-Velasco X."/>
        </authorList>
    </citation>
    <scope>NUCLEOTIDE SEQUENCE [LARGE SCALE GENOMIC DNA]</scope>
    <source>
        <strain evidence="13 14">W345</strain>
    </source>
</reference>
<evidence type="ECO:0000256" key="4">
    <source>
        <dbReference type="ARBA" id="ARBA00022692"/>
    </source>
</evidence>
<sequence>MRNIIWGSALLATAWVGQASAVNTGDSDSIYLGAGGTYVITDSSRPNDDGKGFQLTVGVPIGWQSWAMELSYFDNSMDDRDVDGKKDYQAGLLVDLVKDFGFWGWENGLRLKPYILGGLSVLQEDVLSDKHTHAGISLGGGALFPLPWYGLGIRTEARALGQSNDESAPGHDFLTDYRFLVGLQLPLPGGSRSEPAMEDVPEPLGCEVAVVDAETGRSDCAVDSDGDGVYDPDDNCPGTPAGTVVDAFGCAVPPVMDQSDADEDGVFDADDVCPDTMVPAEVDDRGCAVPQPIVLPDFTFEFDSDRLSTMGAGYLDRMAAMMNGQSDMTVEIIGHTDSLGSEAYNLQLSTQRAESAKAYLVSKGISGERLKTSGRGENQPVATNETEEGRSDNRRVAFWLYVE</sequence>
<evidence type="ECO:0000256" key="11">
    <source>
        <dbReference type="SAM" id="SignalP"/>
    </source>
</evidence>
<dbReference type="InterPro" id="IPR011250">
    <property type="entry name" value="OMP/PagP_B-barrel"/>
</dbReference>
<dbReference type="PANTHER" id="PTHR30329:SF21">
    <property type="entry name" value="LIPOPROTEIN YIAD-RELATED"/>
    <property type="match status" value="1"/>
</dbReference>
<keyword evidence="14" id="KW-1185">Reference proteome</keyword>
<gene>
    <name evidence="13" type="ORF">RM530_16455</name>
</gene>
<dbReference type="CDD" id="cd07185">
    <property type="entry name" value="OmpA_C-like"/>
    <property type="match status" value="1"/>
</dbReference>